<evidence type="ECO:0000259" key="4">
    <source>
        <dbReference type="Pfam" id="PF00135"/>
    </source>
</evidence>
<dbReference type="OrthoDB" id="9775851at2"/>
<proteinExistence type="inferred from homology"/>
<reference evidence="5 6" key="1">
    <citation type="submission" date="2019-01" db="EMBL/GenBank/DDBJ databases">
        <title>Blautia sp. nov. KGMB01111 isolated human feces.</title>
        <authorList>
            <person name="Park J.-E."/>
            <person name="Kim J.-S."/>
            <person name="Park S.-H."/>
        </authorList>
    </citation>
    <scope>NUCLEOTIDE SEQUENCE [LARGE SCALE GENOMIC DNA]</scope>
    <source>
        <strain evidence="5 6">KGMB01111</strain>
    </source>
</reference>
<organism evidence="5 6">
    <name type="scientific">Blautia faecicola</name>
    <dbReference type="NCBI Taxonomy" id="2509240"/>
    <lineage>
        <taxon>Bacteria</taxon>
        <taxon>Bacillati</taxon>
        <taxon>Bacillota</taxon>
        <taxon>Clostridia</taxon>
        <taxon>Lachnospirales</taxon>
        <taxon>Lachnospiraceae</taxon>
        <taxon>Blautia</taxon>
    </lineage>
</organism>
<dbReference type="PANTHER" id="PTHR11559">
    <property type="entry name" value="CARBOXYLESTERASE"/>
    <property type="match status" value="1"/>
</dbReference>
<dbReference type="InterPro" id="IPR002018">
    <property type="entry name" value="CarbesteraseB"/>
</dbReference>
<dbReference type="Pfam" id="PF00135">
    <property type="entry name" value="COesterase"/>
    <property type="match status" value="2"/>
</dbReference>
<dbReference type="InterPro" id="IPR019819">
    <property type="entry name" value="Carboxylesterase_B_CS"/>
</dbReference>
<dbReference type="PROSITE" id="PS00122">
    <property type="entry name" value="CARBOXYLESTERASE_B_1"/>
    <property type="match status" value="1"/>
</dbReference>
<keyword evidence="2 3" id="KW-0378">Hydrolase</keyword>
<evidence type="ECO:0000256" key="2">
    <source>
        <dbReference type="ARBA" id="ARBA00022801"/>
    </source>
</evidence>
<dbReference type="Proteomes" id="UP000290106">
    <property type="component" value="Unassembled WGS sequence"/>
</dbReference>
<feature type="domain" description="Carboxylesterase type B" evidence="4">
    <location>
        <begin position="337"/>
        <end position="429"/>
    </location>
</feature>
<feature type="domain" description="Carboxylesterase type B" evidence="4">
    <location>
        <begin position="6"/>
        <end position="322"/>
    </location>
</feature>
<dbReference type="InterPro" id="IPR019826">
    <property type="entry name" value="Carboxylesterase_B_AS"/>
</dbReference>
<dbReference type="SUPFAM" id="SSF53474">
    <property type="entry name" value="alpha/beta-Hydrolases"/>
    <property type="match status" value="1"/>
</dbReference>
<comment type="caution">
    <text evidence="5">The sequence shown here is derived from an EMBL/GenBank/DDBJ whole genome shotgun (WGS) entry which is preliminary data.</text>
</comment>
<evidence type="ECO:0000313" key="6">
    <source>
        <dbReference type="Proteomes" id="UP000290106"/>
    </source>
</evidence>
<dbReference type="GO" id="GO:0016787">
    <property type="term" value="F:hydrolase activity"/>
    <property type="evidence" value="ECO:0007669"/>
    <property type="project" value="UniProtKB-KW"/>
</dbReference>
<evidence type="ECO:0000256" key="1">
    <source>
        <dbReference type="ARBA" id="ARBA00005964"/>
    </source>
</evidence>
<name>A0A4Q1RFK9_9FIRM</name>
<dbReference type="EMBL" id="SDKC01000001">
    <property type="protein sequence ID" value="RXS74373.1"/>
    <property type="molecule type" value="Genomic_DNA"/>
</dbReference>
<dbReference type="RefSeq" id="WP_129257051.1">
    <property type="nucleotide sequence ID" value="NZ_SDKC01000001.1"/>
</dbReference>
<dbReference type="PROSITE" id="PS00941">
    <property type="entry name" value="CARBOXYLESTERASE_B_2"/>
    <property type="match status" value="1"/>
</dbReference>
<accession>A0A4Q1RFK9</accession>
<gene>
    <name evidence="5" type="ORF">ETP43_03465</name>
</gene>
<comment type="similarity">
    <text evidence="1 3">Belongs to the type-B carboxylesterase/lipase family.</text>
</comment>
<dbReference type="Gene3D" id="3.40.50.1820">
    <property type="entry name" value="alpha/beta hydrolase"/>
    <property type="match status" value="2"/>
</dbReference>
<keyword evidence="6" id="KW-1185">Reference proteome</keyword>
<dbReference type="InterPro" id="IPR050309">
    <property type="entry name" value="Type-B_Carboxylest/Lipase"/>
</dbReference>
<dbReference type="AlphaFoldDB" id="A0A4Q1RFK9"/>
<dbReference type="InterPro" id="IPR029058">
    <property type="entry name" value="AB_hydrolase_fold"/>
</dbReference>
<evidence type="ECO:0000256" key="3">
    <source>
        <dbReference type="RuleBase" id="RU361235"/>
    </source>
</evidence>
<protein>
    <recommendedName>
        <fullName evidence="3">Carboxylic ester hydrolase</fullName>
        <ecNumber evidence="3">3.1.1.-</ecNumber>
    </recommendedName>
</protein>
<dbReference type="EC" id="3.1.1.-" evidence="3"/>
<evidence type="ECO:0000313" key="5">
    <source>
        <dbReference type="EMBL" id="RXS74373.1"/>
    </source>
</evidence>
<sequence length="435" mass="48367">MATLTTVSSNYGTINGIQKDGYSVFRGIPFAKVPTGALRFAPPQKPESFKEAYDAFTFRSIPMQHFTDPDGLYQKEFYDNPDFHFPISEDCLYLNIWTPAHTASEKLPVAVWIHGGGFEHGFSTELEFDGEAYAKKGVILATISYRVNVFGFLYDQKQEEELGFSGNQGLLDQIAALEWISENIAAFGGNPDNITIMGQSAGAMSSHVLTFSPLATPMIHQAILQSGSIACFPSPMVFTKTQAQAVTDKFYELCGVSSIEELRRLPAEDLLDKSDELMTLYPSLPFRPVVDGHVLPDTPDVLTKEGGMAHIPYLMGVTKDDLFIPEGASHREGGFFTAAVSFANACRKQDLPVYLYEFCHDLPGSSDGAFHSSELWYTFGTLDRCWRPMTDADHALAEKMVTCWTDFMKHGNPNSTGTNDWKPWTEEHPYVKTFA</sequence>